<keyword evidence="2" id="KW-1185">Reference proteome</keyword>
<dbReference type="Gene3D" id="3.30.160.240">
    <property type="entry name" value="Rv1738"/>
    <property type="match status" value="1"/>
</dbReference>
<dbReference type="InterPro" id="IPR015057">
    <property type="entry name" value="Rv2632c-like"/>
</dbReference>
<proteinExistence type="predicted"/>
<name>A0ABT8H867_MYCAO</name>
<dbReference type="Pfam" id="PF08962">
    <property type="entry name" value="Rv2632c-like"/>
    <property type="match status" value="1"/>
</dbReference>
<sequence length="92" mass="10210">MTDSPRKPKEWTVGVAVDEHEDQTRATAWLVWDERDVTGVGLARRNPRDEDVPVIGDELAVARALSDLARQLLAVTARDIEGVTHEHVASLE</sequence>
<evidence type="ECO:0000313" key="2">
    <source>
        <dbReference type="Proteomes" id="UP001172687"/>
    </source>
</evidence>
<dbReference type="InterPro" id="IPR038070">
    <property type="entry name" value="Rv2632c-like_sf"/>
</dbReference>
<evidence type="ECO:0000313" key="1">
    <source>
        <dbReference type="EMBL" id="MDN4516958.1"/>
    </source>
</evidence>
<protein>
    <submittedName>
        <fullName evidence="1">DUF1876 domain-containing protein</fullName>
    </submittedName>
</protein>
<dbReference type="Proteomes" id="UP001172687">
    <property type="component" value="Unassembled WGS sequence"/>
</dbReference>
<gene>
    <name evidence="1" type="ORF">QYF68_03850</name>
</gene>
<dbReference type="SUPFAM" id="SSF143212">
    <property type="entry name" value="Rv2632c-like"/>
    <property type="match status" value="1"/>
</dbReference>
<reference evidence="1" key="1">
    <citation type="submission" date="2023-07" db="EMBL/GenBank/DDBJ databases">
        <title>Degradation of tert-butanol by M. austroafricanum TBA100.</title>
        <authorList>
            <person name="Helbich S."/>
            <person name="Vainshtein Y."/>
        </authorList>
    </citation>
    <scope>NUCLEOTIDE SEQUENCE</scope>
    <source>
        <strain evidence="1">TBA100</strain>
    </source>
</reference>
<organism evidence="1 2">
    <name type="scientific">Mycolicibacterium austroafricanum</name>
    <name type="common">Mycobacterium austroafricanum</name>
    <dbReference type="NCBI Taxonomy" id="39687"/>
    <lineage>
        <taxon>Bacteria</taxon>
        <taxon>Bacillati</taxon>
        <taxon>Actinomycetota</taxon>
        <taxon>Actinomycetes</taxon>
        <taxon>Mycobacteriales</taxon>
        <taxon>Mycobacteriaceae</taxon>
        <taxon>Mycolicibacterium</taxon>
    </lineage>
</organism>
<accession>A0ABT8H867</accession>
<dbReference type="EMBL" id="JAUHTC010000018">
    <property type="protein sequence ID" value="MDN4516958.1"/>
    <property type="molecule type" value="Genomic_DNA"/>
</dbReference>
<dbReference type="RefSeq" id="WP_208675445.1">
    <property type="nucleotide sequence ID" value="NZ_CP070380.1"/>
</dbReference>
<comment type="caution">
    <text evidence="1">The sequence shown here is derived from an EMBL/GenBank/DDBJ whole genome shotgun (WGS) entry which is preliminary data.</text>
</comment>